<dbReference type="CDD" id="cd01926">
    <property type="entry name" value="cyclophilin_ABH_like"/>
    <property type="match status" value="1"/>
</dbReference>
<evidence type="ECO:0000259" key="7">
    <source>
        <dbReference type="PROSITE" id="PS50072"/>
    </source>
</evidence>
<dbReference type="EMBL" id="JADGKB010000007">
    <property type="protein sequence ID" value="KAJ3261139.1"/>
    <property type="molecule type" value="Genomic_DNA"/>
</dbReference>
<dbReference type="Pfam" id="PF00160">
    <property type="entry name" value="Pro_isomerase"/>
    <property type="match status" value="1"/>
</dbReference>
<reference evidence="8" key="1">
    <citation type="submission" date="2020-05" db="EMBL/GenBank/DDBJ databases">
        <title>Phylogenomic resolution of chytrid fungi.</title>
        <authorList>
            <person name="Stajich J.E."/>
            <person name="Amses K."/>
            <person name="Simmons R."/>
            <person name="Seto K."/>
            <person name="Myers J."/>
            <person name="Bonds A."/>
            <person name="Quandt C.A."/>
            <person name="Barry K."/>
            <person name="Liu P."/>
            <person name="Grigoriev I."/>
            <person name="Longcore J.E."/>
            <person name="James T.Y."/>
        </authorList>
    </citation>
    <scope>NUCLEOTIDE SEQUENCE</scope>
    <source>
        <strain evidence="8">PLAUS21</strain>
    </source>
</reference>
<protein>
    <recommendedName>
        <fullName evidence="2">peptidylprolyl isomerase</fullName>
        <ecNumber evidence="2">5.2.1.8</ecNumber>
    </recommendedName>
</protein>
<feature type="compositionally biased region" description="Basic and acidic residues" evidence="6">
    <location>
        <begin position="517"/>
        <end position="529"/>
    </location>
</feature>
<dbReference type="GO" id="GO:0016018">
    <property type="term" value="F:cyclosporin A binding"/>
    <property type="evidence" value="ECO:0007669"/>
    <property type="project" value="TreeGrafter"/>
</dbReference>
<keyword evidence="9" id="KW-1185">Reference proteome</keyword>
<dbReference type="PANTHER" id="PTHR11071:SF561">
    <property type="entry name" value="PEPTIDYL-PROLYL CIS-TRANS ISOMERASE D-RELATED"/>
    <property type="match status" value="1"/>
</dbReference>
<feature type="compositionally biased region" description="Polar residues" evidence="6">
    <location>
        <begin position="767"/>
        <end position="779"/>
    </location>
</feature>
<dbReference type="Gene3D" id="2.40.100.10">
    <property type="entry name" value="Cyclophilin-like"/>
    <property type="match status" value="1"/>
</dbReference>
<feature type="coiled-coil region" evidence="5">
    <location>
        <begin position="808"/>
        <end position="842"/>
    </location>
</feature>
<comment type="caution">
    <text evidence="8">The sequence shown here is derived from an EMBL/GenBank/DDBJ whole genome shotgun (WGS) entry which is preliminary data.</text>
</comment>
<dbReference type="Proteomes" id="UP001210925">
    <property type="component" value="Unassembled WGS sequence"/>
</dbReference>
<keyword evidence="4" id="KW-0413">Isomerase</keyword>
<feature type="region of interest" description="Disordered" evidence="6">
    <location>
        <begin position="447"/>
        <end position="482"/>
    </location>
</feature>
<dbReference type="GO" id="GO:0006457">
    <property type="term" value="P:protein folding"/>
    <property type="evidence" value="ECO:0007669"/>
    <property type="project" value="InterPro"/>
</dbReference>
<dbReference type="EC" id="5.2.1.8" evidence="2"/>
<dbReference type="PRINTS" id="PR00153">
    <property type="entry name" value="CSAPPISMRASE"/>
</dbReference>
<evidence type="ECO:0000256" key="5">
    <source>
        <dbReference type="SAM" id="Coils"/>
    </source>
</evidence>
<comment type="catalytic activity">
    <reaction evidence="1">
        <text>[protein]-peptidylproline (omega=180) = [protein]-peptidylproline (omega=0)</text>
        <dbReference type="Rhea" id="RHEA:16237"/>
        <dbReference type="Rhea" id="RHEA-COMP:10747"/>
        <dbReference type="Rhea" id="RHEA-COMP:10748"/>
        <dbReference type="ChEBI" id="CHEBI:83833"/>
        <dbReference type="ChEBI" id="CHEBI:83834"/>
        <dbReference type="EC" id="5.2.1.8"/>
    </reaction>
</comment>
<dbReference type="SUPFAM" id="SSF50891">
    <property type="entry name" value="Cyclophilin-like"/>
    <property type="match status" value="1"/>
</dbReference>
<gene>
    <name evidence="8" type="ORF">HK103_006448</name>
</gene>
<feature type="compositionally biased region" description="Basic and acidic residues" evidence="6">
    <location>
        <begin position="402"/>
        <end position="424"/>
    </location>
</feature>
<evidence type="ECO:0000256" key="4">
    <source>
        <dbReference type="ARBA" id="ARBA00023235"/>
    </source>
</evidence>
<dbReference type="GO" id="GO:0043015">
    <property type="term" value="F:gamma-tubulin binding"/>
    <property type="evidence" value="ECO:0007669"/>
    <property type="project" value="InterPro"/>
</dbReference>
<accession>A0AAD5ULA9</accession>
<dbReference type="Pfam" id="PF14073">
    <property type="entry name" value="Cep57_CLD"/>
    <property type="match status" value="1"/>
</dbReference>
<evidence type="ECO:0000313" key="8">
    <source>
        <dbReference type="EMBL" id="KAJ3261139.1"/>
    </source>
</evidence>
<keyword evidence="3" id="KW-0697">Rotamase</keyword>
<evidence type="ECO:0000256" key="6">
    <source>
        <dbReference type="SAM" id="MobiDB-lite"/>
    </source>
</evidence>
<dbReference type="InterPro" id="IPR025913">
    <property type="entry name" value="Cep57_CLD"/>
</dbReference>
<feature type="domain" description="PPIase cyclophilin-type" evidence="7">
    <location>
        <begin position="19"/>
        <end position="179"/>
    </location>
</feature>
<dbReference type="InterPro" id="IPR029000">
    <property type="entry name" value="Cyclophilin-like_dom_sf"/>
</dbReference>
<feature type="region of interest" description="Disordered" evidence="6">
    <location>
        <begin position="513"/>
        <end position="546"/>
    </location>
</feature>
<feature type="compositionally biased region" description="Polar residues" evidence="6">
    <location>
        <begin position="364"/>
        <end position="381"/>
    </location>
</feature>
<feature type="region of interest" description="Disordered" evidence="6">
    <location>
        <begin position="965"/>
        <end position="1010"/>
    </location>
</feature>
<dbReference type="GO" id="GO:0003755">
    <property type="term" value="F:peptidyl-prolyl cis-trans isomerase activity"/>
    <property type="evidence" value="ECO:0007669"/>
    <property type="project" value="UniProtKB-KW"/>
</dbReference>
<feature type="coiled-coil region" evidence="5">
    <location>
        <begin position="576"/>
        <end position="610"/>
    </location>
</feature>
<feature type="compositionally biased region" description="Basic and acidic residues" evidence="6">
    <location>
        <begin position="1140"/>
        <end position="1150"/>
    </location>
</feature>
<feature type="compositionally biased region" description="Basic and acidic residues" evidence="6">
    <location>
        <begin position="782"/>
        <end position="791"/>
    </location>
</feature>
<dbReference type="FunFam" id="2.40.100.10:FF:000013">
    <property type="entry name" value="Peptidyl-prolyl cis-trans isomerase"/>
    <property type="match status" value="1"/>
</dbReference>
<dbReference type="InterPro" id="IPR020892">
    <property type="entry name" value="Cyclophilin-type_PPIase_CS"/>
</dbReference>
<evidence type="ECO:0000256" key="2">
    <source>
        <dbReference type="ARBA" id="ARBA00013194"/>
    </source>
</evidence>
<feature type="region of interest" description="Disordered" evidence="6">
    <location>
        <begin position="1135"/>
        <end position="1168"/>
    </location>
</feature>
<keyword evidence="5" id="KW-0175">Coiled coil</keyword>
<feature type="region of interest" description="Disordered" evidence="6">
    <location>
        <begin position="621"/>
        <end position="642"/>
    </location>
</feature>
<dbReference type="InterPro" id="IPR002130">
    <property type="entry name" value="Cyclophilin-type_PPIase_dom"/>
</dbReference>
<feature type="region of interest" description="Disordered" evidence="6">
    <location>
        <begin position="871"/>
        <end position="905"/>
    </location>
</feature>
<dbReference type="GO" id="GO:0005737">
    <property type="term" value="C:cytoplasm"/>
    <property type="evidence" value="ECO:0007669"/>
    <property type="project" value="TreeGrafter"/>
</dbReference>
<proteinExistence type="predicted"/>
<dbReference type="GO" id="GO:0042802">
    <property type="term" value="F:identical protein binding"/>
    <property type="evidence" value="ECO:0007669"/>
    <property type="project" value="InterPro"/>
</dbReference>
<evidence type="ECO:0000256" key="3">
    <source>
        <dbReference type="ARBA" id="ARBA00023110"/>
    </source>
</evidence>
<evidence type="ECO:0000256" key="1">
    <source>
        <dbReference type="ARBA" id="ARBA00000971"/>
    </source>
</evidence>
<dbReference type="AlphaFoldDB" id="A0AAD5ULA9"/>
<feature type="compositionally biased region" description="Polar residues" evidence="6">
    <location>
        <begin position="449"/>
        <end position="460"/>
    </location>
</feature>
<feature type="region of interest" description="Disordered" evidence="6">
    <location>
        <begin position="346"/>
        <end position="389"/>
    </location>
</feature>
<feature type="compositionally biased region" description="Basic and acidic residues" evidence="6">
    <location>
        <begin position="537"/>
        <end position="546"/>
    </location>
</feature>
<feature type="region of interest" description="Disordered" evidence="6">
    <location>
        <begin position="749"/>
        <end position="791"/>
    </location>
</feature>
<feature type="region of interest" description="Disordered" evidence="6">
    <location>
        <begin position="402"/>
        <end position="427"/>
    </location>
</feature>
<organism evidence="8 9">
    <name type="scientific">Boothiomyces macroporosus</name>
    <dbReference type="NCBI Taxonomy" id="261099"/>
    <lineage>
        <taxon>Eukaryota</taxon>
        <taxon>Fungi</taxon>
        <taxon>Fungi incertae sedis</taxon>
        <taxon>Chytridiomycota</taxon>
        <taxon>Chytridiomycota incertae sedis</taxon>
        <taxon>Chytridiomycetes</taxon>
        <taxon>Rhizophydiales</taxon>
        <taxon>Terramycetaceae</taxon>
        <taxon>Boothiomyces</taxon>
    </lineage>
</organism>
<dbReference type="PANTHER" id="PTHR11071">
    <property type="entry name" value="PEPTIDYL-PROLYL CIS-TRANS ISOMERASE"/>
    <property type="match status" value="1"/>
</dbReference>
<evidence type="ECO:0000313" key="9">
    <source>
        <dbReference type="Proteomes" id="UP001210925"/>
    </source>
</evidence>
<name>A0AAD5ULA9_9FUNG</name>
<sequence length="1191" mass="133146">MPPFRMTLFLRQMSNPKVFFDVTADGAELGRIVMELRADVVPKTAENFRALCTGEKGFGYQGSSFHRVIPQFMCQGGDFTNHNGTGGKSIYGNKFEDENFTLKHTGPGILSMANAGPGTNGSQFFLCTVKTAWLDGKHVVFGSVVEGMDVVSKIESFGSQSGKTTKKIKSSSQMSEVKSPYYAESLKDFQNELDQRNALALKELNKQIDELAKKPIDQLPPYLDSIAYISPPLGMNDELSSFQKDRSDLSWALNQDFSEFQRLSTRKDDKHFDNYSAHDSNSILGAGLSSYIAAAGETTGREKSPLPVISRPLSGLYIPDSFLTNNSEREFDKDEHLLSILKNEEDELSPSAPPAHSFDRDVGSHTSPKSQKFAQFDNPTLDSPEKSFGNLLAGIQSSDYRSSLKLEQGKSTNSKEEKTPKTADGKSSLNETFAAYLSFKYSEGRYSPDPNTQIKITNNESSKEATAQRDARDKYIPPAEYGKDPVGETFKFIKDLDYKQQLYRDLESDGDFSQYRAEPKASDVSERRKSPINSRPASEKPDTDFKAKYDWNPIPEQYQPSGPSNDDNSKAIINALKTLQDRVGRLEGEKSAAQQKIDSLERELSTTKKLLFLQQEQQNREVFTKSQPVTSHENENSGFKPRASVPVAEKTGEKTLEDIAQARQRVYDLKERVDRVKSLGVSAGMSENDARNNLESRLSSVYPDAGVKNEEPFEKHLRETVESIKAKQAIDSEARTSEFRQQLDSLNKKFDSLSSESPNDEEFKFKSTYTETASATSPLKPSDLDHEANEFSKVADKAAADFAKEAKRSTTKESIERKQAELKKLREEIELEKSARADYERIPKQPVPDASMLKEKILDKIKLNSALKERKANLEQSSGPTWKKVDKKGKHTFRDHTVSSSAHIRKKGPLEVPAIVGEETGAREMPFIVGKNIGKSFSVTANLQKVFSMLKSHNPDLCSVCSKKAPQTQSHRHREPSTHRPVHVLDSPELLSGKMRRKSNSEGPVKSKPAEILGIPTSDQELKDEISSTREDSLLHVLGVLEQEFKESKSQYHSLVKQYETIAESMTEKTISESSGSKTLKAIGDDLRLIIQNMETKSDQITILRDIIANSMTRLPKKPVEKPKKKAPKRYTMDTITSKSKKENAVRRQADPVWAVSRNRARSHSPGRAMASLSLLKSSFKVQDTLGLSEI</sequence>
<dbReference type="PROSITE" id="PS00170">
    <property type="entry name" value="CSA_PPIASE_1"/>
    <property type="match status" value="1"/>
</dbReference>
<dbReference type="PROSITE" id="PS50072">
    <property type="entry name" value="CSA_PPIASE_2"/>
    <property type="match status" value="1"/>
</dbReference>
<feature type="compositionally biased region" description="Basic and acidic residues" evidence="6">
    <location>
        <begin position="461"/>
        <end position="482"/>
    </location>
</feature>